<evidence type="ECO:0000313" key="8">
    <source>
        <dbReference type="Proteomes" id="UP001152178"/>
    </source>
</evidence>
<comment type="subcellular location">
    <subcellularLocation>
        <location evidence="1">Cell envelope</location>
    </subcellularLocation>
</comment>
<dbReference type="Proteomes" id="UP001152178">
    <property type="component" value="Unassembled WGS sequence"/>
</dbReference>
<evidence type="ECO:0000256" key="3">
    <source>
        <dbReference type="ARBA" id="ARBA00022748"/>
    </source>
</evidence>
<keyword evidence="2" id="KW-0677">Repeat</keyword>
<evidence type="ECO:0000259" key="6">
    <source>
        <dbReference type="Pfam" id="PF23914"/>
    </source>
</evidence>
<evidence type="ECO:0000313" key="7">
    <source>
        <dbReference type="EMBL" id="MCZ8543184.1"/>
    </source>
</evidence>
<organism evidence="7 8">
    <name type="scientific">Mesorhizobium qingshengii</name>
    <dbReference type="NCBI Taxonomy" id="1165689"/>
    <lineage>
        <taxon>Bacteria</taxon>
        <taxon>Pseudomonadati</taxon>
        <taxon>Pseudomonadota</taxon>
        <taxon>Alphaproteobacteria</taxon>
        <taxon>Hyphomicrobiales</taxon>
        <taxon>Phyllobacteriaceae</taxon>
        <taxon>Mesorhizobium</taxon>
    </lineage>
</organism>
<feature type="repeat" description="TPR" evidence="5">
    <location>
        <begin position="156"/>
        <end position="189"/>
    </location>
</feature>
<protein>
    <submittedName>
        <fullName evidence="7">C-type cytochrome biogenesis protein CcmI</fullName>
    </submittedName>
</protein>
<dbReference type="InterPro" id="IPR019734">
    <property type="entry name" value="TPR_rpt"/>
</dbReference>
<evidence type="ECO:0000256" key="1">
    <source>
        <dbReference type="ARBA" id="ARBA00004196"/>
    </source>
</evidence>
<keyword evidence="4 5" id="KW-0802">TPR repeat</keyword>
<dbReference type="EMBL" id="JAPFQA010000001">
    <property type="protein sequence ID" value="MCZ8543184.1"/>
    <property type="molecule type" value="Genomic_DNA"/>
</dbReference>
<sequence length="379" mass="39217">MLFWVIAAILTLGASLAVLLPLAGGSKGASSSGDHDLEVYRDQLSELDRDAARGLIQPAEAAEARAEIARRILRLDNAGMAGEASARRASVAARLVATAAVLVVPLVSWGLYSQLGSPDLPSQPLSERLAKNPADSSVDELVARAEAHLAANPSDGRGWDVLAPVYLRMQRFSDAAAAYRNAIRLDGDSADRQAGLGEAIASAAGGIVSADAQDAFEAALKLDPANAKASFYLAVALAQEGRGQEAVTAWQAMLGKLPPDSPWRSAVEQALAKSGTPEIASGSAANGPAAGDIDAASAMSPADREAMINTMVAGLDDKLRQNPRDAEGWMRLVRSYVVLGKADQARDALGRAIAVFGADSDEAKKLTALAASLGLTATE</sequence>
<evidence type="ECO:0000256" key="2">
    <source>
        <dbReference type="ARBA" id="ARBA00022737"/>
    </source>
</evidence>
<dbReference type="PANTHER" id="PTHR47870">
    <property type="entry name" value="CYTOCHROME C-TYPE BIOGENESIS PROTEIN CCMH"/>
    <property type="match status" value="1"/>
</dbReference>
<keyword evidence="3" id="KW-0201">Cytochrome c-type biogenesis</keyword>
<dbReference type="SUPFAM" id="SSF48452">
    <property type="entry name" value="TPR-like"/>
    <property type="match status" value="1"/>
</dbReference>
<dbReference type="PANTHER" id="PTHR47870:SF4">
    <property type="entry name" value="CYTOCHROME C-TYPE BIOGENESIS PROTEIN CYCH"/>
    <property type="match status" value="1"/>
</dbReference>
<keyword evidence="8" id="KW-1185">Reference proteome</keyword>
<dbReference type="InterPro" id="IPR017560">
    <property type="entry name" value="Cyt_c_biogenesis_CcmI"/>
</dbReference>
<gene>
    <name evidence="7" type="primary">ccmI</name>
    <name evidence="7" type="ORF">OOJ09_03260</name>
</gene>
<dbReference type="RefSeq" id="WP_269903797.1">
    <property type="nucleotide sequence ID" value="NZ_JAPFQA010000001.1"/>
</dbReference>
<dbReference type="SMART" id="SM00028">
    <property type="entry name" value="TPR"/>
    <property type="match status" value="3"/>
</dbReference>
<evidence type="ECO:0000256" key="4">
    <source>
        <dbReference type="ARBA" id="ARBA00022803"/>
    </source>
</evidence>
<proteinExistence type="predicted"/>
<evidence type="ECO:0000256" key="5">
    <source>
        <dbReference type="PROSITE-ProRule" id="PRU00339"/>
    </source>
</evidence>
<feature type="domain" description="Cytochrome c-type biogenesis protein H TPR" evidence="6">
    <location>
        <begin position="135"/>
        <end position="262"/>
    </location>
</feature>
<dbReference type="InterPro" id="IPR051263">
    <property type="entry name" value="C-type_cytochrome_biogenesis"/>
</dbReference>
<dbReference type="Pfam" id="PF23914">
    <property type="entry name" value="TPR_CcmH_CycH"/>
    <property type="match status" value="1"/>
</dbReference>
<accession>A0ABT4QNR7</accession>
<reference evidence="7" key="1">
    <citation type="submission" date="2022-11" db="EMBL/GenBank/DDBJ databases">
        <authorList>
            <person name="Coimbra C."/>
        </authorList>
    </citation>
    <scope>NUCLEOTIDE SEQUENCE</scope>
    <source>
        <strain evidence="7">Jales19</strain>
    </source>
</reference>
<comment type="caution">
    <text evidence="7">The sequence shown here is derived from an EMBL/GenBank/DDBJ whole genome shotgun (WGS) entry which is preliminary data.</text>
</comment>
<dbReference type="InterPro" id="IPR056413">
    <property type="entry name" value="TPR_CcmH_CycH"/>
</dbReference>
<dbReference type="Gene3D" id="1.25.40.10">
    <property type="entry name" value="Tetratricopeptide repeat domain"/>
    <property type="match status" value="2"/>
</dbReference>
<dbReference type="InterPro" id="IPR011990">
    <property type="entry name" value="TPR-like_helical_dom_sf"/>
</dbReference>
<dbReference type="NCBIfam" id="TIGR03142">
    <property type="entry name" value="cytochro_ccmI"/>
    <property type="match status" value="1"/>
</dbReference>
<dbReference type="PROSITE" id="PS50005">
    <property type="entry name" value="TPR"/>
    <property type="match status" value="1"/>
</dbReference>
<name>A0ABT4QNR7_9HYPH</name>